<dbReference type="EMBL" id="VUJU01005198">
    <property type="protein sequence ID" value="KAF0751968.1"/>
    <property type="molecule type" value="Genomic_DNA"/>
</dbReference>
<feature type="domain" description="HTH psq-type" evidence="2">
    <location>
        <begin position="56"/>
        <end position="93"/>
    </location>
</feature>
<comment type="caution">
    <text evidence="3">The sequence shown here is derived from an EMBL/GenBank/DDBJ whole genome shotgun (WGS) entry which is preliminary data.</text>
</comment>
<evidence type="ECO:0000259" key="2">
    <source>
        <dbReference type="Pfam" id="PF05225"/>
    </source>
</evidence>
<evidence type="ECO:0000313" key="4">
    <source>
        <dbReference type="Proteomes" id="UP000478052"/>
    </source>
</evidence>
<dbReference type="Pfam" id="PF05225">
    <property type="entry name" value="HTH_psq"/>
    <property type="match status" value="1"/>
</dbReference>
<dbReference type="GO" id="GO:0003677">
    <property type="term" value="F:DNA binding"/>
    <property type="evidence" value="ECO:0007669"/>
    <property type="project" value="InterPro"/>
</dbReference>
<name>A0A6G0YAD0_APHCR</name>
<gene>
    <name evidence="3" type="ORF">FWK35_00016664</name>
</gene>
<keyword evidence="4" id="KW-1185">Reference proteome</keyword>
<dbReference type="Gene3D" id="1.10.10.60">
    <property type="entry name" value="Homeodomain-like"/>
    <property type="match status" value="1"/>
</dbReference>
<accession>A0A6G0YAD0</accession>
<sequence length="775" mass="87486">MSPTKMEAALSALKYTSISQAAREFKVAETTLRQHAARLNIQPKVAVRGYVRTGDNKALKKAVKAVLAEKMSVNLSSRVFNVARTTLRKELKKLACQGQGDSENPSIAKTSTASKKSSPVVERTLKLSIPLDKLMIIPTTGQQPSIVKKTTKFNNVQGNIKEKKLNTHIRFSEPKDLSVFDFTEESEEPPSPLRIRKRLNVTERVESTISHRLIKYCPFCAFQTDDNKMTRHIGTKHSASIRKPVDVSLKEIGKIFGSESRRSVTLVPMRVIKDELGPYWDDKSYRKISYRLCVMGRIKVYGGSWGLHNVPTIEDPFARWYRSPPGKARSYSPPADNLSPVAERPPILLETPKSDAKHDAKDDTYKKVRKILADRGYQDQLPKGHPILALHEKYLDLGHEKDAQACKNYLANISRVLAFVANWLKQRHSPPRHWSELISCSEQPYVLYFEEREKLGQTISTTINYLKNINTLLTQCISLYCFDDPTFPKNFDGGPSERAVNGIKLLQQKLHLLYSKKIKQQSGELFKRKINEAEVLPQYTAMEKVISKVSVDVAEFLEDLEVNVGTAGTVGVSSDKPSTAAQKYLCGVWRRLTCGLAIRLLWSSKNRSGVVTNFMISEWEARRVVGQTTVVTVANHKTGDKEPATMVLEGDMADHMARYYALRKTINTPVENFFVTNRGQRVTKLYEDVNRVYGALLGPDSVTKLSATVFRRMIETKSRGHQAEVGRDVARCLQHGEGTALKFYRLPEASEAIRRQQKLNVVDKTELFEAAVIEE</sequence>
<dbReference type="AlphaFoldDB" id="A0A6G0YAD0"/>
<evidence type="ECO:0000256" key="1">
    <source>
        <dbReference type="SAM" id="MobiDB-lite"/>
    </source>
</evidence>
<protein>
    <submittedName>
        <fullName evidence="3">HTH psq-type domain-containing protein</fullName>
    </submittedName>
</protein>
<dbReference type="Proteomes" id="UP000478052">
    <property type="component" value="Unassembled WGS sequence"/>
</dbReference>
<reference evidence="3 4" key="1">
    <citation type="submission" date="2019-08" db="EMBL/GenBank/DDBJ databases">
        <title>Whole genome of Aphis craccivora.</title>
        <authorList>
            <person name="Voronova N.V."/>
            <person name="Shulinski R.S."/>
            <person name="Bandarenka Y.V."/>
            <person name="Zhorov D.G."/>
            <person name="Warner D."/>
        </authorList>
    </citation>
    <scope>NUCLEOTIDE SEQUENCE [LARGE SCALE GENOMIC DNA]</scope>
    <source>
        <strain evidence="3">180601</strain>
        <tissue evidence="3">Whole Body</tissue>
    </source>
</reference>
<dbReference type="InterPro" id="IPR007889">
    <property type="entry name" value="HTH_Psq"/>
</dbReference>
<dbReference type="OrthoDB" id="6640193at2759"/>
<feature type="region of interest" description="Disordered" evidence="1">
    <location>
        <begin position="96"/>
        <end position="115"/>
    </location>
</feature>
<proteinExistence type="predicted"/>
<evidence type="ECO:0000313" key="3">
    <source>
        <dbReference type="EMBL" id="KAF0751968.1"/>
    </source>
</evidence>
<organism evidence="3 4">
    <name type="scientific">Aphis craccivora</name>
    <name type="common">Cowpea aphid</name>
    <dbReference type="NCBI Taxonomy" id="307492"/>
    <lineage>
        <taxon>Eukaryota</taxon>
        <taxon>Metazoa</taxon>
        <taxon>Ecdysozoa</taxon>
        <taxon>Arthropoda</taxon>
        <taxon>Hexapoda</taxon>
        <taxon>Insecta</taxon>
        <taxon>Pterygota</taxon>
        <taxon>Neoptera</taxon>
        <taxon>Paraneoptera</taxon>
        <taxon>Hemiptera</taxon>
        <taxon>Sternorrhyncha</taxon>
        <taxon>Aphidomorpha</taxon>
        <taxon>Aphidoidea</taxon>
        <taxon>Aphididae</taxon>
        <taxon>Aphidini</taxon>
        <taxon>Aphis</taxon>
        <taxon>Aphis</taxon>
    </lineage>
</organism>